<feature type="binding site" evidence="16">
    <location>
        <position position="25"/>
    </location>
    <ligand>
        <name>Mg(2+)</name>
        <dbReference type="ChEBI" id="CHEBI:18420"/>
        <label>2</label>
    </ligand>
</feature>
<keyword evidence="3 17" id="KW-0813">Transport</keyword>
<dbReference type="PANTHER" id="PTHR43185:SF1">
    <property type="entry name" value="FE(2+) TRANSPORTER FEOB"/>
    <property type="match status" value="1"/>
</dbReference>
<evidence type="ECO:0000256" key="9">
    <source>
        <dbReference type="ARBA" id="ARBA00022989"/>
    </source>
</evidence>
<feature type="binding site" evidence="16">
    <location>
        <position position="22"/>
    </location>
    <ligand>
        <name>Mg(2+)</name>
        <dbReference type="ChEBI" id="CHEBI:18420"/>
        <label>1</label>
    </ligand>
</feature>
<evidence type="ECO:0000256" key="7">
    <source>
        <dbReference type="ARBA" id="ARBA00022692"/>
    </source>
</evidence>
<dbReference type="Pfam" id="PF07664">
    <property type="entry name" value="FeoB_C"/>
    <property type="match status" value="1"/>
</dbReference>
<evidence type="ECO:0000256" key="16">
    <source>
        <dbReference type="PIRSR" id="PIRSR603373-2"/>
    </source>
</evidence>
<keyword evidence="16" id="KW-0479">Metal-binding</keyword>
<keyword evidence="12 15" id="KW-0342">GTP-binding</keyword>
<keyword evidence="10 17" id="KW-0408">Iron</keyword>
<keyword evidence="4" id="KW-1003">Cell membrane</keyword>
<dbReference type="Pfam" id="PF07670">
    <property type="entry name" value="Gate"/>
    <property type="match status" value="2"/>
</dbReference>
<evidence type="ECO:0000256" key="2">
    <source>
        <dbReference type="ARBA" id="ARBA00004429"/>
    </source>
</evidence>
<feature type="transmembrane region" description="Helical" evidence="17">
    <location>
        <begin position="612"/>
        <end position="633"/>
    </location>
</feature>
<dbReference type="InterPro" id="IPR041069">
    <property type="entry name" value="FeoB_Cyto"/>
</dbReference>
<feature type="transmembrane region" description="Helical" evidence="17">
    <location>
        <begin position="426"/>
        <end position="450"/>
    </location>
</feature>
<evidence type="ECO:0000259" key="18">
    <source>
        <dbReference type="PROSITE" id="PS51711"/>
    </source>
</evidence>
<evidence type="ECO:0000256" key="13">
    <source>
        <dbReference type="ARBA" id="ARBA00023136"/>
    </source>
</evidence>
<dbReference type="GO" id="GO:0005886">
    <property type="term" value="C:plasma membrane"/>
    <property type="evidence" value="ECO:0007669"/>
    <property type="project" value="UniProtKB-SubCell"/>
</dbReference>
<feature type="binding site" evidence="15">
    <location>
        <begin position="10"/>
        <end position="17"/>
    </location>
    <ligand>
        <name>GTP</name>
        <dbReference type="ChEBI" id="CHEBI:37565"/>
        <label>1</label>
    </ligand>
</feature>
<dbReference type="GO" id="GO:0015093">
    <property type="term" value="F:ferrous iron transmembrane transporter activity"/>
    <property type="evidence" value="ECO:0007669"/>
    <property type="project" value="UniProtKB-UniRule"/>
</dbReference>
<evidence type="ECO:0000256" key="5">
    <source>
        <dbReference type="ARBA" id="ARBA00022496"/>
    </source>
</evidence>
<sequence>MVNKTIALIGNQNCGKTTLFNALTGSNQHVGNFPGVTVEQKSGMIKRHPNIKLVDLPGIYSLTPYTMEEIVSTDFLIQEKPSMIINIIDATSIERNLYLTMQLLELNIPMILALNMMDEVINSGNCIDIDGLQDALGIKVIPISASKNEGIEALIEALEETLIEKNCFHLDLCSGEIHKAIHSISHLIEENINKTNLPNRFAVTKVIEGNEDIIKQLQLDEHQLHIIDHIIKDMEQKEGLDKDAALVEMRYQTIESITSKTVFKEQETNSQLRSEKIDAILTHKYFGIPIFILIMLMIFILTFNVIGAPLQSLMESGIDFITNTIINFLKNQDVASWLISLLQDGVFAGVGSVLSFLPLIVVLFFFLSLLEDSGYMARVAFVMDKLLRKIGLSGKSFVPMLIGFGCSVPAIMAARTLSSQRDRKMTIIVTPFMSCSAKLPIYGMVIAAFFSNKAPLVMITIYCIGILVAICSALLLKATVFPGDPIPFIMELPSYRIPAAKNVIMHMWEKAKDFLKKAFTIIFVASLLIWFLQSFNFRFEMVSDSSDSILAYIGSKLAFIFEPLGFSDWRLSTSLITGITAKESVVSTLSVLTNSSTPDALYQSLHMLLTPASAFAFLTFTVLYMPCVAAFAATKRELGSLYQAILTALYQTTIAYIVAFIVYHIALLISL</sequence>
<reference evidence="19" key="1">
    <citation type="submission" date="2021-02" db="EMBL/GenBank/DDBJ databases">
        <title>Infant gut strain persistence is associated with maternal origin, phylogeny, and functional potential including surface adhesion and iron acquisition.</title>
        <authorList>
            <person name="Lou Y.C."/>
        </authorList>
    </citation>
    <scope>NUCLEOTIDE SEQUENCE</scope>
    <source>
        <strain evidence="19">L3_108_000G1_dasL3_108_000G1_metabat.metabat.11</strain>
    </source>
</reference>
<feature type="transmembrane region" description="Helical" evidence="17">
    <location>
        <begin position="456"/>
        <end position="476"/>
    </location>
</feature>
<evidence type="ECO:0000256" key="8">
    <source>
        <dbReference type="ARBA" id="ARBA00022741"/>
    </source>
</evidence>
<evidence type="ECO:0000256" key="12">
    <source>
        <dbReference type="ARBA" id="ARBA00023134"/>
    </source>
</evidence>
<evidence type="ECO:0000256" key="4">
    <source>
        <dbReference type="ARBA" id="ARBA00022475"/>
    </source>
</evidence>
<feature type="transmembrane region" description="Helical" evidence="17">
    <location>
        <begin position="346"/>
        <end position="370"/>
    </location>
</feature>
<proteinExistence type="inferred from homology"/>
<accession>A0A943EHK5</accession>
<keyword evidence="13 17" id="KW-0472">Membrane</keyword>
<dbReference type="Gene3D" id="3.40.50.300">
    <property type="entry name" value="P-loop containing nucleotide triphosphate hydrolases"/>
    <property type="match status" value="1"/>
</dbReference>
<keyword evidence="16" id="KW-0460">Magnesium</keyword>
<dbReference type="PROSITE" id="PS51711">
    <property type="entry name" value="G_FEOB"/>
    <property type="match status" value="1"/>
</dbReference>
<evidence type="ECO:0000256" key="11">
    <source>
        <dbReference type="ARBA" id="ARBA00023065"/>
    </source>
</evidence>
<dbReference type="Gene3D" id="1.10.287.1770">
    <property type="match status" value="1"/>
</dbReference>
<dbReference type="Proteomes" id="UP000751224">
    <property type="component" value="Unassembled WGS sequence"/>
</dbReference>
<feature type="binding site" evidence="16">
    <location>
        <position position="24"/>
    </location>
    <ligand>
        <name>Mg(2+)</name>
        <dbReference type="ChEBI" id="CHEBI:18420"/>
        <label>2</label>
    </ligand>
</feature>
<dbReference type="SUPFAM" id="SSF52540">
    <property type="entry name" value="P-loop containing nucleoside triphosphate hydrolases"/>
    <property type="match status" value="1"/>
</dbReference>
<evidence type="ECO:0000256" key="15">
    <source>
        <dbReference type="PIRSR" id="PIRSR603373-1"/>
    </source>
</evidence>
<feature type="domain" description="FeoB-type G" evidence="18">
    <location>
        <begin position="3"/>
        <end position="164"/>
    </location>
</feature>
<organism evidence="19 20">
    <name type="scientific">Thomasclavelia spiroformis</name>
    <dbReference type="NCBI Taxonomy" id="29348"/>
    <lineage>
        <taxon>Bacteria</taxon>
        <taxon>Bacillati</taxon>
        <taxon>Bacillota</taxon>
        <taxon>Erysipelotrichia</taxon>
        <taxon>Erysipelotrichales</taxon>
        <taxon>Coprobacillaceae</taxon>
        <taxon>Thomasclavelia</taxon>
    </lineage>
</organism>
<evidence type="ECO:0000256" key="14">
    <source>
        <dbReference type="NCBIfam" id="TIGR00437"/>
    </source>
</evidence>
<dbReference type="GO" id="GO:0046872">
    <property type="term" value="F:metal ion binding"/>
    <property type="evidence" value="ECO:0007669"/>
    <property type="project" value="UniProtKB-KW"/>
</dbReference>
<dbReference type="RefSeq" id="WP_303886630.1">
    <property type="nucleotide sequence ID" value="NZ_JAGZCC010000019.1"/>
</dbReference>
<dbReference type="InterPro" id="IPR011642">
    <property type="entry name" value="Gate_dom"/>
</dbReference>
<evidence type="ECO:0000256" key="6">
    <source>
        <dbReference type="ARBA" id="ARBA00022519"/>
    </source>
</evidence>
<dbReference type="InterPro" id="IPR011640">
    <property type="entry name" value="Fe2_transport_prot_B_C"/>
</dbReference>
<dbReference type="FunFam" id="3.40.50.300:FF:000426">
    <property type="entry name" value="Ferrous iron transport protein B"/>
    <property type="match status" value="1"/>
</dbReference>
<comment type="function">
    <text evidence="1 17">Probable transporter of a GTP-driven Fe(2+) uptake system.</text>
</comment>
<comment type="caution">
    <text evidence="19">The sequence shown here is derived from an EMBL/GenBank/DDBJ whole genome shotgun (WGS) entry which is preliminary data.</text>
</comment>
<feature type="transmembrane region" description="Helical" evidence="17">
    <location>
        <begin position="285"/>
        <end position="306"/>
    </location>
</feature>
<dbReference type="PANTHER" id="PTHR43185">
    <property type="entry name" value="FERROUS IRON TRANSPORT PROTEIN B"/>
    <property type="match status" value="1"/>
</dbReference>
<feature type="transmembrane region" description="Helical" evidence="17">
    <location>
        <begin position="390"/>
        <end position="414"/>
    </location>
</feature>
<keyword evidence="11" id="KW-0406">Ion transport</keyword>
<evidence type="ECO:0000256" key="1">
    <source>
        <dbReference type="ARBA" id="ARBA00003926"/>
    </source>
</evidence>
<dbReference type="InterPro" id="IPR005225">
    <property type="entry name" value="Small_GTP-bd"/>
</dbReference>
<dbReference type="InterPro" id="IPR027417">
    <property type="entry name" value="P-loop_NTPase"/>
</dbReference>
<feature type="transmembrane region" description="Helical" evidence="17">
    <location>
        <begin position="514"/>
        <end position="532"/>
    </location>
</feature>
<dbReference type="Pfam" id="PF17910">
    <property type="entry name" value="FeoB_Cyto"/>
    <property type="match status" value="1"/>
</dbReference>
<dbReference type="PRINTS" id="PR00326">
    <property type="entry name" value="GTP1OBG"/>
</dbReference>
<evidence type="ECO:0000256" key="10">
    <source>
        <dbReference type="ARBA" id="ARBA00023004"/>
    </source>
</evidence>
<protein>
    <recommendedName>
        <fullName evidence="14 17">Ferrous iron transport protein B</fullName>
    </recommendedName>
</protein>
<dbReference type="Pfam" id="PF02421">
    <property type="entry name" value="FeoB_N"/>
    <property type="match status" value="1"/>
</dbReference>
<dbReference type="InterPro" id="IPR050860">
    <property type="entry name" value="FeoB_GTPase"/>
</dbReference>
<keyword evidence="6" id="KW-0997">Cell inner membrane</keyword>
<name>A0A943EHK5_9FIRM</name>
<dbReference type="NCBIfam" id="TIGR00437">
    <property type="entry name" value="feoB"/>
    <property type="match status" value="1"/>
</dbReference>
<keyword evidence="7 17" id="KW-0812">Transmembrane</keyword>
<feature type="binding site" evidence="16">
    <location>
        <position position="21"/>
    </location>
    <ligand>
        <name>Mg(2+)</name>
        <dbReference type="ChEBI" id="CHEBI:18420"/>
        <label>2</label>
    </ligand>
</feature>
<evidence type="ECO:0000256" key="3">
    <source>
        <dbReference type="ARBA" id="ARBA00022448"/>
    </source>
</evidence>
<evidence type="ECO:0000313" key="20">
    <source>
        <dbReference type="Proteomes" id="UP000751224"/>
    </source>
</evidence>
<feature type="binding site" evidence="15">
    <location>
        <begin position="115"/>
        <end position="118"/>
    </location>
    <ligand>
        <name>GTP</name>
        <dbReference type="ChEBI" id="CHEBI:37565"/>
        <label>1</label>
    </ligand>
</feature>
<dbReference type="InterPro" id="IPR003373">
    <property type="entry name" value="Fe2_transport_prot-B"/>
</dbReference>
<keyword evidence="5 17" id="KW-0410">Iron transport</keyword>
<gene>
    <name evidence="19" type="primary">feoB</name>
    <name evidence="19" type="ORF">KHX14_04580</name>
</gene>
<dbReference type="InterPro" id="IPR030389">
    <property type="entry name" value="G_FEOB_dom"/>
</dbReference>
<dbReference type="NCBIfam" id="TIGR00231">
    <property type="entry name" value="small_GTP"/>
    <property type="match status" value="1"/>
</dbReference>
<dbReference type="CDD" id="cd01879">
    <property type="entry name" value="FeoB"/>
    <property type="match status" value="1"/>
</dbReference>
<comment type="subcellular location">
    <subcellularLocation>
        <location evidence="2">Cell inner membrane</location>
        <topology evidence="2">Multi-pass membrane protein</topology>
    </subcellularLocation>
    <subcellularLocation>
        <location evidence="17">Cell membrane</location>
        <topology evidence="17">Multi-pass membrane protein</topology>
    </subcellularLocation>
</comment>
<dbReference type="EMBL" id="JAGZCC010000019">
    <property type="protein sequence ID" value="MBS5588081.1"/>
    <property type="molecule type" value="Genomic_DNA"/>
</dbReference>
<keyword evidence="9 17" id="KW-1133">Transmembrane helix</keyword>
<feature type="binding site" evidence="15">
    <location>
        <begin position="55"/>
        <end position="58"/>
    </location>
    <ligand>
        <name>GTP</name>
        <dbReference type="ChEBI" id="CHEBI:37565"/>
        <label>1</label>
    </ligand>
</feature>
<evidence type="ECO:0000256" key="17">
    <source>
        <dbReference type="RuleBase" id="RU362098"/>
    </source>
</evidence>
<evidence type="ECO:0000313" key="19">
    <source>
        <dbReference type="EMBL" id="MBS5588081.1"/>
    </source>
</evidence>
<comment type="similarity">
    <text evidence="17">Belongs to the TRAFAC class TrmE-Era-EngA-EngB-Septin-like GTPase superfamily. FeoB GTPase (TC 9.A.8) family.</text>
</comment>
<dbReference type="GO" id="GO:0005525">
    <property type="term" value="F:GTP binding"/>
    <property type="evidence" value="ECO:0007669"/>
    <property type="project" value="UniProtKB-KW"/>
</dbReference>
<feature type="transmembrane region" description="Helical" evidence="17">
    <location>
        <begin position="645"/>
        <end position="669"/>
    </location>
</feature>
<dbReference type="InterPro" id="IPR006073">
    <property type="entry name" value="GTP-bd"/>
</dbReference>
<dbReference type="AlphaFoldDB" id="A0A943EHK5"/>
<keyword evidence="8 15" id="KW-0547">Nucleotide-binding</keyword>
<feature type="binding site" evidence="15">
    <location>
        <begin position="35"/>
        <end position="39"/>
    </location>
    <ligand>
        <name>GTP</name>
        <dbReference type="ChEBI" id="CHEBI:37565"/>
        <label>2</label>
    </ligand>
</feature>